<evidence type="ECO:0000256" key="16">
    <source>
        <dbReference type="ARBA" id="ARBA00049551"/>
    </source>
</evidence>
<evidence type="ECO:0000256" key="10">
    <source>
        <dbReference type="ARBA" id="ARBA00022982"/>
    </source>
</evidence>
<evidence type="ECO:0000256" key="11">
    <source>
        <dbReference type="ARBA" id="ARBA00022989"/>
    </source>
</evidence>
<dbReference type="PANTHER" id="PTHR43507">
    <property type="entry name" value="NADH-UBIQUINONE OXIDOREDUCTASE CHAIN 4"/>
    <property type="match status" value="1"/>
</dbReference>
<feature type="transmembrane region" description="Helical" evidence="17">
    <location>
        <begin position="338"/>
        <end position="359"/>
    </location>
</feature>
<feature type="transmembrane region" description="Helical" evidence="17">
    <location>
        <begin position="424"/>
        <end position="444"/>
    </location>
</feature>
<evidence type="ECO:0000256" key="6">
    <source>
        <dbReference type="ARBA" id="ARBA00022448"/>
    </source>
</evidence>
<evidence type="ECO:0000256" key="3">
    <source>
        <dbReference type="ARBA" id="ARBA00009025"/>
    </source>
</evidence>
<dbReference type="PRINTS" id="PR01437">
    <property type="entry name" value="NUOXDRDTASE4"/>
</dbReference>
<evidence type="ECO:0000256" key="17">
    <source>
        <dbReference type="RuleBase" id="RU003297"/>
    </source>
</evidence>
<evidence type="ECO:0000256" key="5">
    <source>
        <dbReference type="ARBA" id="ARBA00021006"/>
    </source>
</evidence>
<dbReference type="GO" id="GO:0003954">
    <property type="term" value="F:NADH dehydrogenase activity"/>
    <property type="evidence" value="ECO:0007669"/>
    <property type="project" value="TreeGrafter"/>
</dbReference>
<evidence type="ECO:0000256" key="9">
    <source>
        <dbReference type="ARBA" id="ARBA00022967"/>
    </source>
</evidence>
<dbReference type="EC" id="7.1.1.2" evidence="4 17"/>
<evidence type="ECO:0000256" key="13">
    <source>
        <dbReference type="ARBA" id="ARBA00023075"/>
    </source>
</evidence>
<dbReference type="GO" id="GO:0031966">
    <property type="term" value="C:mitochondrial membrane"/>
    <property type="evidence" value="ECO:0007669"/>
    <property type="project" value="UniProtKB-SubCell"/>
</dbReference>
<evidence type="ECO:0000313" key="19">
    <source>
        <dbReference type="EMBL" id="AHA52471.1"/>
    </source>
</evidence>
<comment type="function">
    <text evidence="17">Core subunit of the mitochondrial membrane respiratory chain NADH dehydrogenase (Complex I) which catalyzes electron transfer from NADH through the respiratory chain, using ubiquinone as an electron acceptor. Essential for the catalytic activity and assembly of complex I.</text>
</comment>
<sequence length="445" mass="53543">MMKIIFFMISLFILMNFKLLLKNMLNYLFILFSLMFFNYNLLNLNFMNFKYNIMGIDMISYILILLTIWIISLSILSNLNFLFNNFNYYYIFNMLLLFIIIMFSFCSLNMLMFYIMFESSLIPMIILIMGWGMQIDRIQAMLYMLLYTLIGSLPFFYILIFQYNNYFSLMFNLMMMFKIFYLNFFMFIFMFMGFFVKLPMYFFHLWLPKAHVEAPISGSMILASIMLKLGTYGMIRLMYIYYKMILNFNMIFINLMIIGSIYSCMICFNSMDLKIIIAYSSIVHMNFMISILLMFSFISLNSNMILMISHGLCSPAMFCLANFNYEKLNSRNIFINKGMINLFPSMSMWWFLIFSNNFSSPPSLNLMGELMLSFKFLNFNILYCLFLFLIMMFCTFYSIYIYSFSQHGNNLNKLFFFNMNCKEYLIMILHWLPMNILFLNLNFLL</sequence>
<dbReference type="GO" id="GO:0015990">
    <property type="term" value="P:electron transport coupled proton transport"/>
    <property type="evidence" value="ECO:0007669"/>
    <property type="project" value="TreeGrafter"/>
</dbReference>
<geneLocation type="mitochondrion" evidence="19"/>
<dbReference type="GO" id="GO:0008137">
    <property type="term" value="F:NADH dehydrogenase (ubiquinone) activity"/>
    <property type="evidence" value="ECO:0007669"/>
    <property type="project" value="UniProtKB-UniRule"/>
</dbReference>
<reference evidence="19" key="1">
    <citation type="submission" date="2013-07" db="EMBL/GenBank/DDBJ databases">
        <title>The comparative mitochondrial genomes from Braconidae subfamilies and the phylogeny of the Hymenoptera.</title>
        <authorList>
            <person name="Li Q."/>
            <person name="Wei S.J."/>
            <person name="Chen X.X."/>
        </authorList>
    </citation>
    <scope>NUCLEOTIDE SEQUENCE</scope>
</reference>
<dbReference type="EMBL" id="KF385868">
    <property type="protein sequence ID" value="AHA52471.1"/>
    <property type="molecule type" value="Genomic_DNA"/>
</dbReference>
<feature type="transmembrane region" description="Helical" evidence="17">
    <location>
        <begin position="88"/>
        <end position="117"/>
    </location>
</feature>
<feature type="domain" description="NADH:quinone oxidoreductase/Mrp antiporter transmembrane" evidence="18">
    <location>
        <begin position="107"/>
        <end position="390"/>
    </location>
</feature>
<keyword evidence="14 17" id="KW-0496">Mitochondrion</keyword>
<evidence type="ECO:0000256" key="4">
    <source>
        <dbReference type="ARBA" id="ARBA00012944"/>
    </source>
</evidence>
<comment type="catalytic activity">
    <reaction evidence="16 17">
        <text>a ubiquinone + NADH + 5 H(+)(in) = a ubiquinol + NAD(+) + 4 H(+)(out)</text>
        <dbReference type="Rhea" id="RHEA:29091"/>
        <dbReference type="Rhea" id="RHEA-COMP:9565"/>
        <dbReference type="Rhea" id="RHEA-COMP:9566"/>
        <dbReference type="ChEBI" id="CHEBI:15378"/>
        <dbReference type="ChEBI" id="CHEBI:16389"/>
        <dbReference type="ChEBI" id="CHEBI:17976"/>
        <dbReference type="ChEBI" id="CHEBI:57540"/>
        <dbReference type="ChEBI" id="CHEBI:57945"/>
        <dbReference type="EC" id="7.1.1.2"/>
    </reaction>
</comment>
<feature type="transmembrane region" description="Helical" evidence="17">
    <location>
        <begin position="58"/>
        <end position="76"/>
    </location>
</feature>
<dbReference type="InterPro" id="IPR003918">
    <property type="entry name" value="NADH_UbQ_OxRdtase"/>
</dbReference>
<keyword evidence="13 17" id="KW-0830">Ubiquinone</keyword>
<dbReference type="Pfam" id="PF00361">
    <property type="entry name" value="Proton_antipo_M"/>
    <property type="match status" value="1"/>
</dbReference>
<organism evidence="19">
    <name type="scientific">Therophilus festivus</name>
    <dbReference type="NCBI Taxonomy" id="1421599"/>
    <lineage>
        <taxon>Eukaryota</taxon>
        <taxon>Metazoa</taxon>
        <taxon>Ecdysozoa</taxon>
        <taxon>Arthropoda</taxon>
        <taxon>Hexapoda</taxon>
        <taxon>Insecta</taxon>
        <taxon>Pterygota</taxon>
        <taxon>Neoptera</taxon>
        <taxon>Endopterygota</taxon>
        <taxon>Hymenoptera</taxon>
        <taxon>Apocrita</taxon>
        <taxon>Ichneumonoidea</taxon>
        <taxon>Braconidae</taxon>
        <taxon>Agathidinae</taxon>
        <taxon>Therophilus</taxon>
    </lineage>
</organism>
<feature type="transmembrane region" description="Helical" evidence="17">
    <location>
        <begin position="275"/>
        <end position="298"/>
    </location>
</feature>
<evidence type="ECO:0000256" key="14">
    <source>
        <dbReference type="ARBA" id="ARBA00023128"/>
    </source>
</evidence>
<dbReference type="PANTHER" id="PTHR43507:SF20">
    <property type="entry name" value="NADH-UBIQUINONE OXIDOREDUCTASE CHAIN 4"/>
    <property type="match status" value="1"/>
</dbReference>
<keyword evidence="11 17" id="KW-1133">Transmembrane helix</keyword>
<dbReference type="GO" id="GO:0048039">
    <property type="term" value="F:ubiquinone binding"/>
    <property type="evidence" value="ECO:0007669"/>
    <property type="project" value="TreeGrafter"/>
</dbReference>
<evidence type="ECO:0000256" key="12">
    <source>
        <dbReference type="ARBA" id="ARBA00023027"/>
    </source>
</evidence>
<evidence type="ECO:0000256" key="8">
    <source>
        <dbReference type="ARBA" id="ARBA00022692"/>
    </source>
</evidence>
<keyword evidence="12 17" id="KW-0520">NAD</keyword>
<protein>
    <recommendedName>
        <fullName evidence="5 17">NADH-ubiquinone oxidoreductase chain 4</fullName>
        <ecNumber evidence="4 17">7.1.1.2</ecNumber>
    </recommendedName>
</protein>
<dbReference type="AlphaFoldDB" id="A0A0A6ZL21"/>
<evidence type="ECO:0000259" key="18">
    <source>
        <dbReference type="Pfam" id="PF00361"/>
    </source>
</evidence>
<gene>
    <name evidence="19" type="primary">ND4</name>
</gene>
<feature type="transmembrane region" description="Helical" evidence="17">
    <location>
        <begin position="138"/>
        <end position="160"/>
    </location>
</feature>
<proteinExistence type="inferred from homology"/>
<dbReference type="InterPro" id="IPR001750">
    <property type="entry name" value="ND/Mrp_TM"/>
</dbReference>
<feature type="transmembrane region" description="Helical" evidence="17">
    <location>
        <begin position="180"/>
        <end position="207"/>
    </location>
</feature>
<comment type="subcellular location">
    <subcellularLocation>
        <location evidence="2 17">Mitochondrion membrane</location>
        <topology evidence="2 17">Multi-pass membrane protein</topology>
    </subcellularLocation>
</comment>
<feature type="transmembrane region" description="Helical" evidence="17">
    <location>
        <begin position="219"/>
        <end position="242"/>
    </location>
</feature>
<feature type="transmembrane region" description="Helical" evidence="17">
    <location>
        <begin position="248"/>
        <end position="268"/>
    </location>
</feature>
<accession>A0A0A6ZL21</accession>
<keyword evidence="7 17" id="KW-0679">Respiratory chain</keyword>
<dbReference type="GO" id="GO:0042773">
    <property type="term" value="P:ATP synthesis coupled electron transport"/>
    <property type="evidence" value="ECO:0007669"/>
    <property type="project" value="InterPro"/>
</dbReference>
<evidence type="ECO:0000256" key="7">
    <source>
        <dbReference type="ARBA" id="ARBA00022660"/>
    </source>
</evidence>
<keyword evidence="9" id="KW-1278">Translocase</keyword>
<evidence type="ECO:0000256" key="15">
    <source>
        <dbReference type="ARBA" id="ARBA00023136"/>
    </source>
</evidence>
<feature type="transmembrane region" description="Helical" evidence="17">
    <location>
        <begin position="379"/>
        <end position="403"/>
    </location>
</feature>
<comment type="similarity">
    <text evidence="3 17">Belongs to the complex I subunit 4 family.</text>
</comment>
<keyword evidence="15 17" id="KW-0472">Membrane</keyword>
<feature type="transmembrane region" description="Helical" evidence="17">
    <location>
        <begin position="27"/>
        <end position="46"/>
    </location>
</feature>
<keyword evidence="8 17" id="KW-0812">Transmembrane</keyword>
<keyword evidence="10 17" id="KW-0249">Electron transport</keyword>
<keyword evidence="6 17" id="KW-0813">Transport</keyword>
<evidence type="ECO:0000256" key="2">
    <source>
        <dbReference type="ARBA" id="ARBA00004225"/>
    </source>
</evidence>
<evidence type="ECO:0000256" key="1">
    <source>
        <dbReference type="ARBA" id="ARBA00003257"/>
    </source>
</evidence>
<comment type="function">
    <text evidence="1">Core subunit of the mitochondrial membrane respiratory chain NADH dehydrogenase (Complex I) that is believed to belong to the minimal assembly required for catalysis. Complex I functions in the transfer of electrons from NADH to the respiratory chain. The immediate electron acceptor for the enzyme is believed to be ubiquinone.</text>
</comment>
<name>A0A0A6ZL21_9HYME</name>